<evidence type="ECO:0000313" key="1">
    <source>
        <dbReference type="EMBL" id="GIF06601.1"/>
    </source>
</evidence>
<dbReference type="AlphaFoldDB" id="A0A919N966"/>
<name>A0A919N966_9ACTN</name>
<keyword evidence="2" id="KW-1185">Reference proteome</keyword>
<protein>
    <recommendedName>
        <fullName evidence="3">Zinc ribbon family protein</fullName>
    </recommendedName>
</protein>
<dbReference type="Proteomes" id="UP000629619">
    <property type="component" value="Unassembled WGS sequence"/>
</dbReference>
<gene>
    <name evidence="1" type="ORF">Asi03nite_41390</name>
</gene>
<organism evidence="1 2">
    <name type="scientific">Actinoplanes siamensis</name>
    <dbReference type="NCBI Taxonomy" id="1223317"/>
    <lineage>
        <taxon>Bacteria</taxon>
        <taxon>Bacillati</taxon>
        <taxon>Actinomycetota</taxon>
        <taxon>Actinomycetes</taxon>
        <taxon>Micromonosporales</taxon>
        <taxon>Micromonosporaceae</taxon>
        <taxon>Actinoplanes</taxon>
    </lineage>
</organism>
<comment type="caution">
    <text evidence="1">The sequence shown here is derived from an EMBL/GenBank/DDBJ whole genome shotgun (WGS) entry which is preliminary data.</text>
</comment>
<dbReference type="EMBL" id="BOMW01000037">
    <property type="protein sequence ID" value="GIF06601.1"/>
    <property type="molecule type" value="Genomic_DNA"/>
</dbReference>
<sequence length="134" mass="14784">MRVCARWRVRARMRRARGGGGEPPAGAVRGCGAGVRVGGGVRTGVRSAELAGRCHAWGMFFLLFGLRTRDEIVDTTVATCEVCGWTAPQQRLARTTRFTLFFVPLFPVRPKRHLLRCGHCMALRAAHPQAAYAY</sequence>
<evidence type="ECO:0000313" key="2">
    <source>
        <dbReference type="Proteomes" id="UP000629619"/>
    </source>
</evidence>
<reference evidence="1" key="1">
    <citation type="submission" date="2021-01" db="EMBL/GenBank/DDBJ databases">
        <title>Whole genome shotgun sequence of Actinoplanes siamensis NBRC 109076.</title>
        <authorList>
            <person name="Komaki H."/>
            <person name="Tamura T."/>
        </authorList>
    </citation>
    <scope>NUCLEOTIDE SEQUENCE</scope>
    <source>
        <strain evidence="1">NBRC 109076</strain>
    </source>
</reference>
<accession>A0A919N966</accession>
<proteinExistence type="predicted"/>
<evidence type="ECO:0008006" key="3">
    <source>
        <dbReference type="Google" id="ProtNLM"/>
    </source>
</evidence>